<evidence type="ECO:0000313" key="5">
    <source>
        <dbReference type="Proteomes" id="UP000231658"/>
    </source>
</evidence>
<dbReference type="Gene3D" id="3.30.980.20">
    <property type="entry name" value="Putative mannosyl-3-phosphoglycerate phosphatase, domain 2"/>
    <property type="match status" value="1"/>
</dbReference>
<dbReference type="InterPro" id="IPR036412">
    <property type="entry name" value="HAD-like_sf"/>
</dbReference>
<dbReference type="Gene3D" id="3.40.50.1000">
    <property type="entry name" value="HAD superfamily/HAD-like"/>
    <property type="match status" value="1"/>
</dbReference>
<dbReference type="Pfam" id="PF08282">
    <property type="entry name" value="Hydrolase_3"/>
    <property type="match status" value="1"/>
</dbReference>
<dbReference type="AlphaFoldDB" id="A0A1C3RL90"/>
<dbReference type="InterPro" id="IPR006379">
    <property type="entry name" value="HAD-SF_hydro_IIB"/>
</dbReference>
<protein>
    <submittedName>
        <fullName evidence="4">Putative Glucosyl-3-phosphoglycerate/mannosyl-3-phosphoglycerate phosphatase</fullName>
        <ecNumber evidence="4">3.1.3.70</ecNumber>
    </submittedName>
</protein>
<dbReference type="GO" id="GO:0005829">
    <property type="term" value="C:cytosol"/>
    <property type="evidence" value="ECO:0007669"/>
    <property type="project" value="TreeGrafter"/>
</dbReference>
<dbReference type="SFLD" id="SFLDG01142">
    <property type="entry name" value="C2.B.2:_Mannosyl-3-phosphoglyc"/>
    <property type="match status" value="1"/>
</dbReference>
<keyword evidence="5" id="KW-1185">Reference proteome</keyword>
<dbReference type="GO" id="GO:0051479">
    <property type="term" value="P:mannosylglycerate biosynthetic process"/>
    <property type="evidence" value="ECO:0007669"/>
    <property type="project" value="InterPro"/>
</dbReference>
<reference evidence="4 5" key="1">
    <citation type="submission" date="2016-07" db="EMBL/GenBank/DDBJ databases">
        <authorList>
            <person name="Lefevre C.T."/>
        </authorList>
    </citation>
    <scope>NUCLEOTIDE SEQUENCE [LARGE SCALE GENOMIC DNA]</scope>
    <source>
        <strain evidence="4">PR1</strain>
    </source>
</reference>
<dbReference type="InterPro" id="IPR006381">
    <property type="entry name" value="HAD-SF-IIB-MPGP"/>
</dbReference>
<dbReference type="NCBIfam" id="TIGR01486">
    <property type="entry name" value="HAD-SF-IIB-MPGP"/>
    <property type="match status" value="1"/>
</dbReference>
<keyword evidence="2 4" id="KW-0378">Hydrolase</keyword>
<dbReference type="PANTHER" id="PTHR10000:SF8">
    <property type="entry name" value="HAD SUPERFAMILY HYDROLASE-LIKE, TYPE 3"/>
    <property type="match status" value="1"/>
</dbReference>
<dbReference type="EC" id="3.1.3.70" evidence="4"/>
<dbReference type="GO" id="GO:0000287">
    <property type="term" value="F:magnesium ion binding"/>
    <property type="evidence" value="ECO:0007669"/>
    <property type="project" value="TreeGrafter"/>
</dbReference>
<gene>
    <name evidence="4" type="ORF">MTBPR1_80003</name>
</gene>
<dbReference type="SFLD" id="SFLDS00003">
    <property type="entry name" value="Haloacid_Dehalogenase"/>
    <property type="match status" value="1"/>
</dbReference>
<dbReference type="EMBL" id="FLYE01000047">
    <property type="protein sequence ID" value="SCA57949.1"/>
    <property type="molecule type" value="Genomic_DNA"/>
</dbReference>
<evidence type="ECO:0000313" key="4">
    <source>
        <dbReference type="EMBL" id="SCA57949.1"/>
    </source>
</evidence>
<dbReference type="STRING" id="1867952.MTBPR1_80003"/>
<accession>A0A1C3RL90</accession>
<name>A0A1C3RL90_9PROT</name>
<dbReference type="Proteomes" id="UP000231658">
    <property type="component" value="Unassembled WGS sequence"/>
</dbReference>
<dbReference type="RefSeq" id="WP_069189962.1">
    <property type="nucleotide sequence ID" value="NZ_FLYE01000047.1"/>
</dbReference>
<dbReference type="NCBIfam" id="TIGR01484">
    <property type="entry name" value="HAD-SF-IIB"/>
    <property type="match status" value="1"/>
</dbReference>
<keyword evidence="1" id="KW-0479">Metal-binding</keyword>
<evidence type="ECO:0000256" key="3">
    <source>
        <dbReference type="ARBA" id="ARBA00022842"/>
    </source>
</evidence>
<evidence type="ECO:0000256" key="2">
    <source>
        <dbReference type="ARBA" id="ARBA00022801"/>
    </source>
</evidence>
<organism evidence="4 5">
    <name type="scientific">Candidatus Terasakiella magnetica</name>
    <dbReference type="NCBI Taxonomy" id="1867952"/>
    <lineage>
        <taxon>Bacteria</taxon>
        <taxon>Pseudomonadati</taxon>
        <taxon>Pseudomonadota</taxon>
        <taxon>Alphaproteobacteria</taxon>
        <taxon>Rhodospirillales</taxon>
        <taxon>Terasakiellaceae</taxon>
        <taxon>Terasakiella</taxon>
    </lineage>
</organism>
<dbReference type="GO" id="GO:0050531">
    <property type="term" value="F:mannosyl-3-phosphoglycerate phosphatase activity"/>
    <property type="evidence" value="ECO:0007669"/>
    <property type="project" value="UniProtKB-EC"/>
</dbReference>
<dbReference type="PANTHER" id="PTHR10000">
    <property type="entry name" value="PHOSPHOSERINE PHOSPHATASE"/>
    <property type="match status" value="1"/>
</dbReference>
<sequence length="274" mass="30473">MTNVLQKLIVFTDLDGTFLDHETYSYQASLETLNRLKELKVPVIFTTSKTWAEVRDLQDEVSISEPCIVENGAAIYLGESDFSQSLYSAPYKVLGKDYNGICTFIDQIDQNLSSHILGFSQMSVSQIIEHTGLPKQKAIKAKDRKASEPFLWSGNDAELKILKIKAKEAGLKVLQGGRFYHLLSNVDKSSAIKWLLEKIEAKYPAIDFHTCALGDGPNDEDMLKTVDTGIVIANPNVTRPNITGATGQIVYSKRIGPQGWSDELNKLLYELGPK</sequence>
<dbReference type="InterPro" id="IPR023214">
    <property type="entry name" value="HAD_sf"/>
</dbReference>
<keyword evidence="3" id="KW-0460">Magnesium</keyword>
<dbReference type="SUPFAM" id="SSF56784">
    <property type="entry name" value="HAD-like"/>
    <property type="match status" value="1"/>
</dbReference>
<proteinExistence type="predicted"/>
<dbReference type="OrthoDB" id="193379at2"/>
<dbReference type="SFLD" id="SFLDG01140">
    <property type="entry name" value="C2.B:_Phosphomannomutase_and_P"/>
    <property type="match status" value="1"/>
</dbReference>
<evidence type="ECO:0000256" key="1">
    <source>
        <dbReference type="ARBA" id="ARBA00022723"/>
    </source>
</evidence>